<sequence>MTAHAARVARYQVSNVLRSRWLLAYALFFAVVTDALVRFGGGDARAMLSLVSVSLLVVPLASLVCGTTYLYDARDFTEVLLAQPVGRGQLFAGLYAGLALPLALAFVAGAGLPFLVHGVPEGQRATLATLLACGAALTLAFVALAFLVALRADDRVRGLGAAIGLWLALALLYDGAVLLLVALLADYPLERPLLGLMLANPVDLARVLLLLRLDGAALLGYTGAVFARFFGGGGALVAAAMLGAWIAVPVLLGVRAFRRRDF</sequence>
<name>A0AA37Q270_9BACT</name>
<keyword evidence="1" id="KW-1133">Transmembrane helix</keyword>
<keyword evidence="3" id="KW-1185">Reference proteome</keyword>
<feature type="transmembrane region" description="Helical" evidence="1">
    <location>
        <begin position="92"/>
        <end position="115"/>
    </location>
</feature>
<gene>
    <name evidence="2" type="ORF">rosag_17480</name>
</gene>
<evidence type="ECO:0000256" key="1">
    <source>
        <dbReference type="SAM" id="Phobius"/>
    </source>
</evidence>
<dbReference type="Proteomes" id="UP001161325">
    <property type="component" value="Unassembled WGS sequence"/>
</dbReference>
<proteinExistence type="predicted"/>
<evidence type="ECO:0000313" key="3">
    <source>
        <dbReference type="Proteomes" id="UP001161325"/>
    </source>
</evidence>
<feature type="transmembrane region" description="Helical" evidence="1">
    <location>
        <begin position="46"/>
        <end position="71"/>
    </location>
</feature>
<keyword evidence="1" id="KW-0472">Membrane</keyword>
<feature type="transmembrane region" description="Helical" evidence="1">
    <location>
        <begin position="234"/>
        <end position="257"/>
    </location>
</feature>
<feature type="transmembrane region" description="Helical" evidence="1">
    <location>
        <begin position="21"/>
        <end position="40"/>
    </location>
</feature>
<accession>A0AA37Q270</accession>
<dbReference type="EMBL" id="BRXS01000002">
    <property type="protein sequence ID" value="GLC25235.1"/>
    <property type="molecule type" value="Genomic_DNA"/>
</dbReference>
<dbReference type="Pfam" id="PF12679">
    <property type="entry name" value="ABC2_membrane_2"/>
    <property type="match status" value="1"/>
</dbReference>
<keyword evidence="1" id="KW-0812">Transmembrane</keyword>
<evidence type="ECO:0008006" key="4">
    <source>
        <dbReference type="Google" id="ProtNLM"/>
    </source>
</evidence>
<comment type="caution">
    <text evidence="2">The sequence shown here is derived from an EMBL/GenBank/DDBJ whole genome shotgun (WGS) entry which is preliminary data.</text>
</comment>
<dbReference type="RefSeq" id="WP_284349680.1">
    <property type="nucleotide sequence ID" value="NZ_BRXS01000002.1"/>
</dbReference>
<dbReference type="GO" id="GO:0140359">
    <property type="term" value="F:ABC-type transporter activity"/>
    <property type="evidence" value="ECO:0007669"/>
    <property type="project" value="InterPro"/>
</dbReference>
<dbReference type="AlphaFoldDB" id="A0AA37Q270"/>
<feature type="transmembrane region" description="Helical" evidence="1">
    <location>
        <begin position="162"/>
        <end position="184"/>
    </location>
</feature>
<feature type="transmembrane region" description="Helical" evidence="1">
    <location>
        <begin position="127"/>
        <end position="150"/>
    </location>
</feature>
<protein>
    <recommendedName>
        <fullName evidence="4">ABC-2 family transporter protein</fullName>
    </recommendedName>
</protein>
<dbReference type="GO" id="GO:0005886">
    <property type="term" value="C:plasma membrane"/>
    <property type="evidence" value="ECO:0007669"/>
    <property type="project" value="UniProtKB-SubCell"/>
</dbReference>
<organism evidence="2 3">
    <name type="scientific">Roseisolibacter agri</name>
    <dbReference type="NCBI Taxonomy" id="2014610"/>
    <lineage>
        <taxon>Bacteria</taxon>
        <taxon>Pseudomonadati</taxon>
        <taxon>Gemmatimonadota</taxon>
        <taxon>Gemmatimonadia</taxon>
        <taxon>Gemmatimonadales</taxon>
        <taxon>Gemmatimonadaceae</taxon>
        <taxon>Roseisolibacter</taxon>
    </lineage>
</organism>
<reference evidence="2" key="1">
    <citation type="submission" date="2022-08" db="EMBL/GenBank/DDBJ databases">
        <title>Draft genome sequencing of Roseisolibacter agri AW1220.</title>
        <authorList>
            <person name="Tobiishi Y."/>
            <person name="Tonouchi A."/>
        </authorList>
    </citation>
    <scope>NUCLEOTIDE SEQUENCE</scope>
    <source>
        <strain evidence="2">AW1220</strain>
    </source>
</reference>
<evidence type="ECO:0000313" key="2">
    <source>
        <dbReference type="EMBL" id="GLC25235.1"/>
    </source>
</evidence>